<dbReference type="AlphaFoldDB" id="A0A4V5TK13"/>
<gene>
    <name evidence="3" type="ORF">FC770_16075</name>
</gene>
<dbReference type="InterPro" id="IPR024425">
    <property type="entry name" value="LiaF-like_C"/>
</dbReference>
<dbReference type="EMBL" id="SZPY01000005">
    <property type="protein sequence ID" value="TKI60323.1"/>
    <property type="molecule type" value="Genomic_DNA"/>
</dbReference>
<evidence type="ECO:0000259" key="2">
    <source>
        <dbReference type="Pfam" id="PF09922"/>
    </source>
</evidence>
<dbReference type="PANTHER" id="PTHR40763">
    <property type="entry name" value="MEMBRANE PROTEIN-RELATED"/>
    <property type="match status" value="1"/>
</dbReference>
<keyword evidence="4" id="KW-1185">Reference proteome</keyword>
<dbReference type="Proteomes" id="UP000307808">
    <property type="component" value="Unassembled WGS sequence"/>
</dbReference>
<feature type="domain" description="Cell wall-active antibiotics response LiaF-like C-terminal" evidence="2">
    <location>
        <begin position="109"/>
        <end position="171"/>
    </location>
</feature>
<name>A0A4V5TK13_9ACTN</name>
<feature type="domain" description="DUF1707" evidence="1">
    <location>
        <begin position="11"/>
        <end position="63"/>
    </location>
</feature>
<protein>
    <submittedName>
        <fullName evidence="3">DUF1707 domain-containing protein</fullName>
    </submittedName>
</protein>
<evidence type="ECO:0000313" key="3">
    <source>
        <dbReference type="EMBL" id="TKI60323.1"/>
    </source>
</evidence>
<organism evidence="3 4">
    <name type="scientific">Nocardioides jishulii</name>
    <dbReference type="NCBI Taxonomy" id="2575440"/>
    <lineage>
        <taxon>Bacteria</taxon>
        <taxon>Bacillati</taxon>
        <taxon>Actinomycetota</taxon>
        <taxon>Actinomycetes</taxon>
        <taxon>Propionibacteriales</taxon>
        <taxon>Nocardioidaceae</taxon>
        <taxon>Nocardioides</taxon>
    </lineage>
</organism>
<dbReference type="Pfam" id="PF09922">
    <property type="entry name" value="LiaF-like_C"/>
    <property type="match status" value="1"/>
</dbReference>
<evidence type="ECO:0000313" key="4">
    <source>
        <dbReference type="Proteomes" id="UP000307808"/>
    </source>
</evidence>
<sequence length="219" mass="23196">MDHPQGDPSQLRISDADRHKVADVLRDAAAEGRIDLEELDERLEATYAAKVYADLVPITLDLPGASLSALPAPGAAGALQVPGGPGGVELPVYTSSLAMMSGVDRKGMWRVPDQVTAFSLMGAVTLDLREAVFTARDTVIYANTVMGSVDIYVNANTHVIVEGHGVMGAFEQSRDKVPPTYGPQSPVVRVKGIALMGAVTVTRKRMPGQPGPLKKMLGH</sequence>
<evidence type="ECO:0000259" key="1">
    <source>
        <dbReference type="Pfam" id="PF08044"/>
    </source>
</evidence>
<dbReference type="Pfam" id="PF08044">
    <property type="entry name" value="DUF1707"/>
    <property type="match status" value="1"/>
</dbReference>
<dbReference type="RefSeq" id="WP_137067351.1">
    <property type="nucleotide sequence ID" value="NZ_CP040748.1"/>
</dbReference>
<dbReference type="InterPro" id="IPR012551">
    <property type="entry name" value="DUF1707_SHOCT-like"/>
</dbReference>
<accession>A0A4V5TK13</accession>
<dbReference type="OrthoDB" id="4772576at2"/>
<proteinExistence type="predicted"/>
<dbReference type="PANTHER" id="PTHR40763:SF4">
    <property type="entry name" value="DUF1707 DOMAIN-CONTAINING PROTEIN"/>
    <property type="match status" value="1"/>
</dbReference>
<reference evidence="3 4" key="1">
    <citation type="submission" date="2019-04" db="EMBL/GenBank/DDBJ databases">
        <authorList>
            <person name="Dong K."/>
        </authorList>
    </citation>
    <scope>NUCLEOTIDE SEQUENCE [LARGE SCALE GENOMIC DNA]</scope>
    <source>
        <strain evidence="4">dk3543</strain>
    </source>
</reference>
<comment type="caution">
    <text evidence="3">The sequence shown here is derived from an EMBL/GenBank/DDBJ whole genome shotgun (WGS) entry which is preliminary data.</text>
</comment>